<dbReference type="PANTHER" id="PTHR33219">
    <property type="entry name" value="YLMG HOMOLOG PROTEIN 2, CHLOROPLASTIC"/>
    <property type="match status" value="1"/>
</dbReference>
<evidence type="ECO:0000313" key="3">
    <source>
        <dbReference type="EMBL" id="MBR7746241.1"/>
    </source>
</evidence>
<organism evidence="3 4">
    <name type="scientific">Undibacterium baiyunense</name>
    <dbReference type="NCBI Taxonomy" id="2828731"/>
    <lineage>
        <taxon>Bacteria</taxon>
        <taxon>Pseudomonadati</taxon>
        <taxon>Pseudomonadota</taxon>
        <taxon>Betaproteobacteria</taxon>
        <taxon>Burkholderiales</taxon>
        <taxon>Oxalobacteraceae</taxon>
        <taxon>Undibacterium</taxon>
    </lineage>
</organism>
<reference evidence="3 4" key="1">
    <citation type="submission" date="2021-04" db="EMBL/GenBank/DDBJ databases">
        <title>novel species isolated from subtropical streams in China.</title>
        <authorList>
            <person name="Lu H."/>
        </authorList>
    </citation>
    <scope>NUCLEOTIDE SEQUENCE [LARGE SCALE GENOMIC DNA]</scope>
    <source>
        <strain evidence="3 4">BYS107W</strain>
    </source>
</reference>
<keyword evidence="2" id="KW-1133">Transmembrane helix</keyword>
<comment type="caution">
    <text evidence="3">The sequence shown here is derived from an EMBL/GenBank/DDBJ whole genome shotgun (WGS) entry which is preliminary data.</text>
</comment>
<dbReference type="Proteomes" id="UP000680158">
    <property type="component" value="Unassembled WGS sequence"/>
</dbReference>
<keyword evidence="4" id="KW-1185">Reference proteome</keyword>
<dbReference type="AlphaFoldDB" id="A0A941I3B4"/>
<protein>
    <submittedName>
        <fullName evidence="3">YggT family protein</fullName>
    </submittedName>
</protein>
<accession>A0A941I3B4</accession>
<evidence type="ECO:0000256" key="1">
    <source>
        <dbReference type="ARBA" id="ARBA00010894"/>
    </source>
</evidence>
<name>A0A941I3B4_9BURK</name>
<feature type="transmembrane region" description="Helical" evidence="2">
    <location>
        <begin position="147"/>
        <end position="168"/>
    </location>
</feature>
<dbReference type="Pfam" id="PF02325">
    <property type="entry name" value="CCB3_YggT"/>
    <property type="match status" value="2"/>
</dbReference>
<evidence type="ECO:0000313" key="4">
    <source>
        <dbReference type="Proteomes" id="UP000680158"/>
    </source>
</evidence>
<feature type="transmembrane region" description="Helical" evidence="2">
    <location>
        <begin position="63"/>
        <end position="85"/>
    </location>
</feature>
<feature type="transmembrane region" description="Helical" evidence="2">
    <location>
        <begin position="6"/>
        <end position="27"/>
    </location>
</feature>
<keyword evidence="2" id="KW-0472">Membrane</keyword>
<feature type="transmembrane region" description="Helical" evidence="2">
    <location>
        <begin position="105"/>
        <end position="127"/>
    </location>
</feature>
<dbReference type="GO" id="GO:0016020">
    <property type="term" value="C:membrane"/>
    <property type="evidence" value="ECO:0007669"/>
    <property type="project" value="InterPro"/>
</dbReference>
<sequence>MFYELFGFVIEILAGIFAGFLLLRFWMQALRLRPPSSLGQAIYQLTDWLVKPIRRLVPGFGGLDWASLIAAFLVAMVSILLELLFGGQLNIAVLLLASLLRLVQWILYGLMALLVLEAILSFVNPYAPLAPIIRALNEPLLRPIRRVLPAMGGIDFSVLVALIVLQILSRVLMSVIPKLYFYVM</sequence>
<gene>
    <name evidence="3" type="ORF">KDM92_06575</name>
</gene>
<evidence type="ECO:0000256" key="2">
    <source>
        <dbReference type="SAM" id="Phobius"/>
    </source>
</evidence>
<proteinExistence type="inferred from homology"/>
<dbReference type="RefSeq" id="WP_212683597.1">
    <property type="nucleotide sequence ID" value="NZ_JAGSPM010000003.1"/>
</dbReference>
<dbReference type="PANTHER" id="PTHR33219:SF14">
    <property type="entry name" value="PROTEIN COFACTOR ASSEMBLY OF COMPLEX C SUBUNIT B CCB3, CHLOROPLASTIC-RELATED"/>
    <property type="match status" value="1"/>
</dbReference>
<keyword evidence="2" id="KW-0812">Transmembrane</keyword>
<comment type="similarity">
    <text evidence="1">Belongs to the YggT family.</text>
</comment>
<dbReference type="InterPro" id="IPR003425">
    <property type="entry name" value="CCB3/YggT"/>
</dbReference>
<dbReference type="EMBL" id="JAGSPM010000003">
    <property type="protein sequence ID" value="MBR7746241.1"/>
    <property type="molecule type" value="Genomic_DNA"/>
</dbReference>